<evidence type="ECO:0000256" key="4">
    <source>
        <dbReference type="PROSITE-ProRule" id="PRU01100"/>
    </source>
</evidence>
<dbReference type="OrthoDB" id="9816550at2"/>
<proteinExistence type="inferred from homology"/>
<sequence>MVVALVVALGCLTGCSNPPPQGGTPNRPQLDASSEQADVPYDVRPLLEPREKYLGVAVEGAPRSLAPVDAFAARIGKRPNLLAFYAAWGDGYDAQGVRRAWAAGLLPMISWEPFKPSLAAIADGETDDYIEKFAADVRKVNIPVAISIGHEMNGFWYPWGTKQNKPADFVRAWRHVHDVFLHAGATNAIWVWSPNVVNPLRGVPLKPYYPGASYVDWVGMVGYYTRSGAHTFKTLYGPTMRAVRRFSRKPFIITETSSQPGPRRRTDIADLFAGVAASPDVIGFVWFNFTKRADWRLETDPGSVAEFRGRAADGVFGFDVGNP</sequence>
<dbReference type="PROSITE" id="PS51764">
    <property type="entry name" value="GH26"/>
    <property type="match status" value="1"/>
</dbReference>
<feature type="active site" description="Proton donor" evidence="4">
    <location>
        <position position="151"/>
    </location>
</feature>
<comment type="caution">
    <text evidence="6">The sequence shown here is derived from an EMBL/GenBank/DDBJ whole genome shotgun (WGS) entry which is preliminary data.</text>
</comment>
<dbReference type="SUPFAM" id="SSF51445">
    <property type="entry name" value="(Trans)glycosidases"/>
    <property type="match status" value="1"/>
</dbReference>
<evidence type="ECO:0000256" key="3">
    <source>
        <dbReference type="ARBA" id="ARBA00023295"/>
    </source>
</evidence>
<dbReference type="InterPro" id="IPR000805">
    <property type="entry name" value="Glyco_hydro_26"/>
</dbReference>
<evidence type="ECO:0000256" key="2">
    <source>
        <dbReference type="ARBA" id="ARBA00022801"/>
    </source>
</evidence>
<keyword evidence="7" id="KW-1185">Reference proteome</keyword>
<comment type="similarity">
    <text evidence="1 4">Belongs to the glycosyl hydrolase 26 family.</text>
</comment>
<keyword evidence="3 4" id="KW-0326">Glycosidase</keyword>
<gene>
    <name evidence="6" type="ORF">DQ384_08990</name>
</gene>
<dbReference type="GO" id="GO:0006080">
    <property type="term" value="P:substituted mannan metabolic process"/>
    <property type="evidence" value="ECO:0007669"/>
    <property type="project" value="InterPro"/>
</dbReference>
<dbReference type="PANTHER" id="PTHR40079">
    <property type="entry name" value="MANNAN ENDO-1,4-BETA-MANNOSIDASE E-RELATED"/>
    <property type="match status" value="1"/>
</dbReference>
<evidence type="ECO:0000313" key="6">
    <source>
        <dbReference type="EMBL" id="RCG31888.1"/>
    </source>
</evidence>
<dbReference type="InterPro" id="IPR017853">
    <property type="entry name" value="GH"/>
</dbReference>
<dbReference type="GO" id="GO:0016985">
    <property type="term" value="F:mannan endo-1,4-beta-mannosidase activity"/>
    <property type="evidence" value="ECO:0007669"/>
    <property type="project" value="InterPro"/>
</dbReference>
<dbReference type="InterPro" id="IPR022790">
    <property type="entry name" value="GH26_dom"/>
</dbReference>
<dbReference type="PANTHER" id="PTHR40079:SF4">
    <property type="entry name" value="GH26 DOMAIN-CONTAINING PROTEIN-RELATED"/>
    <property type="match status" value="1"/>
</dbReference>
<evidence type="ECO:0000259" key="5">
    <source>
        <dbReference type="PROSITE" id="PS51764"/>
    </source>
</evidence>
<dbReference type="EMBL" id="QOIL01000004">
    <property type="protein sequence ID" value="RCG31888.1"/>
    <property type="molecule type" value="Genomic_DNA"/>
</dbReference>
<feature type="domain" description="GH26" evidence="5">
    <location>
        <begin position="34"/>
        <end position="307"/>
    </location>
</feature>
<feature type="active site" description="Nucleophile" evidence="4">
    <location>
        <position position="255"/>
    </location>
</feature>
<keyword evidence="2 4" id="KW-0378">Hydrolase</keyword>
<reference evidence="6 7" key="1">
    <citation type="submission" date="2018-06" db="EMBL/GenBank/DDBJ databases">
        <title>Sphaerisporangium craniellae sp. nov., isolated from a marine sponge in the South China Sea.</title>
        <authorList>
            <person name="Li L."/>
        </authorList>
    </citation>
    <scope>NUCLEOTIDE SEQUENCE [LARGE SCALE GENOMIC DNA]</scope>
    <source>
        <strain evidence="6 7">CCTCC AA 208026</strain>
    </source>
</reference>
<dbReference type="Proteomes" id="UP000253094">
    <property type="component" value="Unassembled WGS sequence"/>
</dbReference>
<dbReference type="AlphaFoldDB" id="A0A367FNE0"/>
<dbReference type="Gene3D" id="3.20.20.80">
    <property type="entry name" value="Glycosidases"/>
    <property type="match status" value="1"/>
</dbReference>
<protein>
    <submittedName>
        <fullName evidence="6">Beta-mannanase</fullName>
    </submittedName>
</protein>
<evidence type="ECO:0000313" key="7">
    <source>
        <dbReference type="Proteomes" id="UP000253094"/>
    </source>
</evidence>
<accession>A0A367FNE0</accession>
<evidence type="ECO:0000256" key="1">
    <source>
        <dbReference type="ARBA" id="ARBA00007754"/>
    </source>
</evidence>
<dbReference type="Pfam" id="PF02156">
    <property type="entry name" value="Glyco_hydro_26"/>
    <property type="match status" value="1"/>
</dbReference>
<name>A0A367FNE0_9ACTN</name>
<organism evidence="6 7">
    <name type="scientific">Sphaerisporangium album</name>
    <dbReference type="NCBI Taxonomy" id="509200"/>
    <lineage>
        <taxon>Bacteria</taxon>
        <taxon>Bacillati</taxon>
        <taxon>Actinomycetota</taxon>
        <taxon>Actinomycetes</taxon>
        <taxon>Streptosporangiales</taxon>
        <taxon>Streptosporangiaceae</taxon>
        <taxon>Sphaerisporangium</taxon>
    </lineage>
</organism>